<name>A0A8H6ZEZ7_9AGAR</name>
<proteinExistence type="predicted"/>
<sequence>MFLQQRLSVCFLATVPRCRPRLTSHASLTQFCSRTPRKINVFYAPSILGFRTYSSESEDSVPRARYRLSCLRSEDLGPWDFLDLGGCRERAVHFQPGGPRTTLFYARTAPYTPFPAHARGYLYYHPPSPRYPFSGSVRLRIQSNEEHGTDLLLPNGTPWQIVLPQMVTLPSYAGLLKQLLREDLVTSETVDQCRELFWGRKILHPNTLIFRLDQPFSILMTQAHVSLTTVGRSKLGTFKKPTEFGSPFGPYPYKGVILARFELSAEGTHMYLRVVKIVERLFCVRSRHKAYVVPPKEGEAVVPHDRWRSKAMVNRHSFFSNASGSSPPLNRPITCYFLWTS</sequence>
<dbReference type="OrthoDB" id="2961574at2759"/>
<accession>A0A8H6ZEZ7</accession>
<reference evidence="1" key="1">
    <citation type="submission" date="2020-05" db="EMBL/GenBank/DDBJ databases">
        <title>Mycena genomes resolve the evolution of fungal bioluminescence.</title>
        <authorList>
            <person name="Tsai I.J."/>
        </authorList>
    </citation>
    <scope>NUCLEOTIDE SEQUENCE</scope>
    <source>
        <strain evidence="1">160909Yilan</strain>
    </source>
</reference>
<dbReference type="EMBL" id="JACAZH010000002">
    <property type="protein sequence ID" value="KAF7375661.1"/>
    <property type="molecule type" value="Genomic_DNA"/>
</dbReference>
<evidence type="ECO:0000313" key="2">
    <source>
        <dbReference type="Proteomes" id="UP000623467"/>
    </source>
</evidence>
<organism evidence="1 2">
    <name type="scientific">Mycena sanguinolenta</name>
    <dbReference type="NCBI Taxonomy" id="230812"/>
    <lineage>
        <taxon>Eukaryota</taxon>
        <taxon>Fungi</taxon>
        <taxon>Dikarya</taxon>
        <taxon>Basidiomycota</taxon>
        <taxon>Agaricomycotina</taxon>
        <taxon>Agaricomycetes</taxon>
        <taxon>Agaricomycetidae</taxon>
        <taxon>Agaricales</taxon>
        <taxon>Marasmiineae</taxon>
        <taxon>Mycenaceae</taxon>
        <taxon>Mycena</taxon>
    </lineage>
</organism>
<gene>
    <name evidence="1" type="ORF">MSAN_00455200</name>
</gene>
<dbReference type="AlphaFoldDB" id="A0A8H6ZEZ7"/>
<dbReference type="Proteomes" id="UP000623467">
    <property type="component" value="Unassembled WGS sequence"/>
</dbReference>
<evidence type="ECO:0000313" key="1">
    <source>
        <dbReference type="EMBL" id="KAF7375661.1"/>
    </source>
</evidence>
<comment type="caution">
    <text evidence="1">The sequence shown here is derived from an EMBL/GenBank/DDBJ whole genome shotgun (WGS) entry which is preliminary data.</text>
</comment>
<protein>
    <submittedName>
        <fullName evidence="1">Uncharacterized protein</fullName>
    </submittedName>
</protein>
<keyword evidence="2" id="KW-1185">Reference proteome</keyword>